<evidence type="ECO:0008006" key="3">
    <source>
        <dbReference type="Google" id="ProtNLM"/>
    </source>
</evidence>
<protein>
    <recommendedName>
        <fullName evidence="3">Secreted protein</fullName>
    </recommendedName>
</protein>
<organism evidence="1 2">
    <name type="scientific">Mycobacterium noviomagense</name>
    <dbReference type="NCBI Taxonomy" id="459858"/>
    <lineage>
        <taxon>Bacteria</taxon>
        <taxon>Bacillati</taxon>
        <taxon>Actinomycetota</taxon>
        <taxon>Actinomycetes</taxon>
        <taxon>Mycobacteriales</taxon>
        <taxon>Mycobacteriaceae</taxon>
        <taxon>Mycobacterium</taxon>
    </lineage>
</organism>
<dbReference type="EMBL" id="MVIC01000079">
    <property type="protein sequence ID" value="ORB10857.1"/>
    <property type="molecule type" value="Genomic_DNA"/>
</dbReference>
<reference evidence="1 2" key="1">
    <citation type="submission" date="2017-02" db="EMBL/GenBank/DDBJ databases">
        <title>The new phylogeny of genus Mycobacterium.</title>
        <authorList>
            <person name="Tortoli E."/>
            <person name="Trovato A."/>
            <person name="Cirillo D.M."/>
        </authorList>
    </citation>
    <scope>NUCLEOTIDE SEQUENCE [LARGE SCALE GENOMIC DNA]</scope>
    <source>
        <strain evidence="1 2">DSM 45145</strain>
    </source>
</reference>
<accession>A0ABX3SYV1</accession>
<proteinExistence type="predicted"/>
<comment type="caution">
    <text evidence="1">The sequence shown here is derived from an EMBL/GenBank/DDBJ whole genome shotgun (WGS) entry which is preliminary data.</text>
</comment>
<dbReference type="Proteomes" id="UP000192374">
    <property type="component" value="Unassembled WGS sequence"/>
</dbReference>
<gene>
    <name evidence="1" type="ORF">BST37_22020</name>
</gene>
<evidence type="ECO:0000313" key="2">
    <source>
        <dbReference type="Proteomes" id="UP000192374"/>
    </source>
</evidence>
<sequence>MFLEYLLVVVLHTVFGVEGPRLRGMFGTELRDPVIGELGADEGPIASGELLQLLKGGRLRIGRGRVG</sequence>
<keyword evidence="2" id="KW-1185">Reference proteome</keyword>
<name>A0ABX3SYV1_9MYCO</name>
<evidence type="ECO:0000313" key="1">
    <source>
        <dbReference type="EMBL" id="ORB10857.1"/>
    </source>
</evidence>